<keyword evidence="6 14" id="KW-0349">Heme</keyword>
<evidence type="ECO:0000256" key="1">
    <source>
        <dbReference type="ARBA" id="ARBA00001971"/>
    </source>
</evidence>
<dbReference type="PANTHER" id="PTHR24292">
    <property type="entry name" value="CYTOCHROME P450"/>
    <property type="match status" value="1"/>
</dbReference>
<dbReference type="GO" id="GO:0016705">
    <property type="term" value="F:oxidoreductase activity, acting on paired donors, with incorporation or reduction of molecular oxygen"/>
    <property type="evidence" value="ECO:0007669"/>
    <property type="project" value="InterPro"/>
</dbReference>
<comment type="subcellular location">
    <subcellularLocation>
        <location evidence="4">Endoplasmic reticulum membrane</location>
        <topology evidence="4">Peripheral membrane protein</topology>
    </subcellularLocation>
    <subcellularLocation>
        <location evidence="3">Microsome membrane</location>
        <topology evidence="3">Peripheral membrane protein</topology>
    </subcellularLocation>
</comment>
<accession>A0A8D7ZVE6</accession>
<dbReference type="GO" id="GO:0005789">
    <property type="term" value="C:endoplasmic reticulum membrane"/>
    <property type="evidence" value="ECO:0007669"/>
    <property type="project" value="UniProtKB-SubCell"/>
</dbReference>
<proteinExistence type="inferred from homology"/>
<dbReference type="PRINTS" id="PR00465">
    <property type="entry name" value="EP450IV"/>
</dbReference>
<evidence type="ECO:0000256" key="7">
    <source>
        <dbReference type="ARBA" id="ARBA00022723"/>
    </source>
</evidence>
<dbReference type="InterPro" id="IPR036396">
    <property type="entry name" value="Cyt_P450_sf"/>
</dbReference>
<keyword evidence="10 15" id="KW-0560">Oxidoreductase</keyword>
<evidence type="ECO:0000256" key="8">
    <source>
        <dbReference type="ARBA" id="ARBA00022824"/>
    </source>
</evidence>
<keyword evidence="9" id="KW-0492">Microsome</keyword>
<evidence type="ECO:0000256" key="9">
    <source>
        <dbReference type="ARBA" id="ARBA00022848"/>
    </source>
</evidence>
<evidence type="ECO:0000256" key="15">
    <source>
        <dbReference type="RuleBase" id="RU000461"/>
    </source>
</evidence>
<evidence type="ECO:0000256" key="6">
    <source>
        <dbReference type="ARBA" id="ARBA00022617"/>
    </source>
</evidence>
<evidence type="ECO:0000256" key="11">
    <source>
        <dbReference type="ARBA" id="ARBA00023004"/>
    </source>
</evidence>
<dbReference type="EMBL" id="HBUE01003236">
    <property type="protein sequence ID" value="CAG6444598.1"/>
    <property type="molecule type" value="Transcribed_RNA"/>
</dbReference>
<dbReference type="SUPFAM" id="SSF48264">
    <property type="entry name" value="Cytochrome P450"/>
    <property type="match status" value="1"/>
</dbReference>
<comment type="cofactor">
    <cofactor evidence="1 14">
        <name>heme</name>
        <dbReference type="ChEBI" id="CHEBI:30413"/>
    </cofactor>
</comment>
<dbReference type="EMBL" id="HBUE01003238">
    <property type="protein sequence ID" value="CAG6444599.1"/>
    <property type="molecule type" value="Transcribed_RNA"/>
</dbReference>
<dbReference type="GO" id="GO:0004497">
    <property type="term" value="F:monooxygenase activity"/>
    <property type="evidence" value="ECO:0007669"/>
    <property type="project" value="UniProtKB-KW"/>
</dbReference>
<keyword evidence="12 15" id="KW-0503">Monooxygenase</keyword>
<dbReference type="InterPro" id="IPR017972">
    <property type="entry name" value="Cyt_P450_CS"/>
</dbReference>
<evidence type="ECO:0000256" key="4">
    <source>
        <dbReference type="ARBA" id="ARBA00004406"/>
    </source>
</evidence>
<evidence type="ECO:0000256" key="13">
    <source>
        <dbReference type="ARBA" id="ARBA00023136"/>
    </source>
</evidence>
<reference evidence="16" key="1">
    <citation type="submission" date="2021-05" db="EMBL/GenBank/DDBJ databases">
        <authorList>
            <person name="Alioto T."/>
            <person name="Alioto T."/>
            <person name="Gomez Garrido J."/>
        </authorList>
    </citation>
    <scope>NUCLEOTIDE SEQUENCE</scope>
</reference>
<dbReference type="EMBL" id="HBUE01003234">
    <property type="protein sequence ID" value="CAG6444596.1"/>
    <property type="molecule type" value="Transcribed_RNA"/>
</dbReference>
<keyword evidence="13" id="KW-0472">Membrane</keyword>
<dbReference type="EMBL" id="HBUE01003235">
    <property type="protein sequence ID" value="CAG6444597.1"/>
    <property type="molecule type" value="Transcribed_RNA"/>
</dbReference>
<dbReference type="Pfam" id="PF00067">
    <property type="entry name" value="p450"/>
    <property type="match status" value="1"/>
</dbReference>
<evidence type="ECO:0000313" key="16">
    <source>
        <dbReference type="EMBL" id="CAG6444595.1"/>
    </source>
</evidence>
<organism evidence="16">
    <name type="scientific">Culex pipiens</name>
    <name type="common">House mosquito</name>
    <dbReference type="NCBI Taxonomy" id="7175"/>
    <lineage>
        <taxon>Eukaryota</taxon>
        <taxon>Metazoa</taxon>
        <taxon>Ecdysozoa</taxon>
        <taxon>Arthropoda</taxon>
        <taxon>Hexapoda</taxon>
        <taxon>Insecta</taxon>
        <taxon>Pterygota</taxon>
        <taxon>Neoptera</taxon>
        <taxon>Endopterygota</taxon>
        <taxon>Diptera</taxon>
        <taxon>Nematocera</taxon>
        <taxon>Culicoidea</taxon>
        <taxon>Culicidae</taxon>
        <taxon>Culicinae</taxon>
        <taxon>Culicini</taxon>
        <taxon>Culex</taxon>
        <taxon>Culex</taxon>
    </lineage>
</organism>
<dbReference type="InterPro" id="IPR001128">
    <property type="entry name" value="Cyt_P450"/>
</dbReference>
<dbReference type="GO" id="GO:0020037">
    <property type="term" value="F:heme binding"/>
    <property type="evidence" value="ECO:0007669"/>
    <property type="project" value="InterPro"/>
</dbReference>
<evidence type="ECO:0000256" key="2">
    <source>
        <dbReference type="ARBA" id="ARBA00003690"/>
    </source>
</evidence>
<dbReference type="InterPro" id="IPR002403">
    <property type="entry name" value="Cyt_P450_E_grp-IV"/>
</dbReference>
<dbReference type="CDD" id="cd11056">
    <property type="entry name" value="CYP6-like"/>
    <property type="match status" value="1"/>
</dbReference>
<dbReference type="Gene3D" id="1.10.630.10">
    <property type="entry name" value="Cytochrome P450"/>
    <property type="match status" value="1"/>
</dbReference>
<evidence type="ECO:0000256" key="12">
    <source>
        <dbReference type="ARBA" id="ARBA00023033"/>
    </source>
</evidence>
<dbReference type="AlphaFoldDB" id="A0A8D7ZVE6"/>
<keyword evidence="7 14" id="KW-0479">Metal-binding</keyword>
<comment type="function">
    <text evidence="2">May be involved in the metabolism of insect hormones and in the breakdown of synthetic insecticides.</text>
</comment>
<dbReference type="FunFam" id="1.10.630.10:FF:000042">
    <property type="entry name" value="Cytochrome P450"/>
    <property type="match status" value="1"/>
</dbReference>
<sequence length="533" mass="62228">MITDVLCAICSWIVSSNLVVLICLALVLAYRFGSHNHDFFTSKGIPGPRPLPFVGNTWQWLLGKVSFFDVFQELYQSFKEHKLFGLFDFMGPVYVLRDFDLVKQVCIKDFDSFTDRRFQFNEESDPLFSNALFAIKGTRWRNMRAILSPAFTGSKMRGMFQFITDYCQKANDTVIEIVGSTGAKEVDIRDIFKKYSNDIIASCAFGWEMNVLKDGENEFFRQAKHMTHLNTWQWVKFMMFSSFPRLAKILRIRLFDQMTTDFMREAVRIVIEQREKNNVVRPDLIHLLMQARDQKLKFGDFDRESEVNTVEEVSYTPNWTHDDFVSQCAVFLFGGLDTVTNIASFMAHELAINQHVQVKLREEIESILNDRDGQSVTYEDIHSMVYLDQVLTETLRKWPQAIFIDRVCTKPYDLNVDGRVISLKQGDTIWIPALPMHRDPRYFTDPEVFDPDRFAPDRRDDLGDFVLMAFGIGPRLCLGNRFALMEIKTMFFWLLTKFELTRSDKTQHPPKLGKSLMIPEVKDGYWLNLKLRK</sequence>
<protein>
    <submittedName>
        <fullName evidence="16">Cytochrome P450 9e2</fullName>
    </submittedName>
</protein>
<evidence type="ECO:0000256" key="10">
    <source>
        <dbReference type="ARBA" id="ARBA00023002"/>
    </source>
</evidence>
<feature type="binding site" description="axial binding residue" evidence="14">
    <location>
        <position position="477"/>
    </location>
    <ligand>
        <name>heme</name>
        <dbReference type="ChEBI" id="CHEBI:30413"/>
    </ligand>
    <ligandPart>
        <name>Fe</name>
        <dbReference type="ChEBI" id="CHEBI:18248"/>
    </ligandPart>
</feature>
<evidence type="ECO:0000256" key="5">
    <source>
        <dbReference type="ARBA" id="ARBA00010617"/>
    </source>
</evidence>
<keyword evidence="11 14" id="KW-0408">Iron</keyword>
<dbReference type="InterPro" id="IPR050476">
    <property type="entry name" value="Insect_CytP450_Detox"/>
</dbReference>
<evidence type="ECO:0000256" key="14">
    <source>
        <dbReference type="PIRSR" id="PIRSR602403-1"/>
    </source>
</evidence>
<dbReference type="EMBL" id="HBUE01003230">
    <property type="protein sequence ID" value="CAG6444593.1"/>
    <property type="molecule type" value="Transcribed_RNA"/>
</dbReference>
<dbReference type="EMBL" id="HBUE01003233">
    <property type="protein sequence ID" value="CAG6444595.1"/>
    <property type="molecule type" value="Transcribed_RNA"/>
</dbReference>
<keyword evidence="8" id="KW-0256">Endoplasmic reticulum</keyword>
<dbReference type="PRINTS" id="PR00385">
    <property type="entry name" value="P450"/>
</dbReference>
<name>A0A8D7ZVE6_CULPI</name>
<dbReference type="PANTHER" id="PTHR24292:SF54">
    <property type="entry name" value="CYP9F3-RELATED"/>
    <property type="match status" value="1"/>
</dbReference>
<comment type="similarity">
    <text evidence="5 15">Belongs to the cytochrome P450 family.</text>
</comment>
<evidence type="ECO:0000256" key="3">
    <source>
        <dbReference type="ARBA" id="ARBA00004174"/>
    </source>
</evidence>
<dbReference type="GO" id="GO:0005506">
    <property type="term" value="F:iron ion binding"/>
    <property type="evidence" value="ECO:0007669"/>
    <property type="project" value="InterPro"/>
</dbReference>
<dbReference type="PROSITE" id="PS00086">
    <property type="entry name" value="CYTOCHROME_P450"/>
    <property type="match status" value="1"/>
</dbReference>